<evidence type="ECO:0000313" key="2">
    <source>
        <dbReference type="EMBL" id="MBK3517798.1"/>
    </source>
</evidence>
<dbReference type="RefSeq" id="WP_200465028.1">
    <property type="nucleotide sequence ID" value="NZ_JAENRR010000022.1"/>
</dbReference>
<dbReference type="InterPro" id="IPR025411">
    <property type="entry name" value="DUF4136"/>
</dbReference>
<gene>
    <name evidence="2" type="ORF">JIV24_10685</name>
</gene>
<accession>A0ABS1HKJ2</accession>
<keyword evidence="3" id="KW-1185">Reference proteome</keyword>
<dbReference type="Proteomes" id="UP000605676">
    <property type="component" value="Unassembled WGS sequence"/>
</dbReference>
<protein>
    <submittedName>
        <fullName evidence="2">DUF4136 domain-containing protein</fullName>
    </submittedName>
</protein>
<dbReference type="Gene3D" id="3.30.160.670">
    <property type="match status" value="1"/>
</dbReference>
<feature type="domain" description="DUF4136" evidence="1">
    <location>
        <begin position="23"/>
        <end position="189"/>
    </location>
</feature>
<dbReference type="Pfam" id="PF13590">
    <property type="entry name" value="DUF4136"/>
    <property type="match status" value="1"/>
</dbReference>
<sequence>MRSLLIVLLVVLNSACSVIEYSTLYEADVDFSKYKTFNVLLFAEDGAFDNENSIISTANLPQIRKSFTSQAELRGLVFKEHKPDIYILYSICDDYNKAYKNRRRYSSGDIMWYRSLRGFQMFGMKFNRANEDVIPPDPHIGQLKLMFVDRKSKKIIWVGEAEGERSDSPEEAEKRINTITKNLFEQCPYPIK</sequence>
<reference evidence="2 3" key="1">
    <citation type="submission" date="2021-01" db="EMBL/GenBank/DDBJ databases">
        <title>Carboxyliciviraga sp.nov., isolated from coastal sediments.</title>
        <authorList>
            <person name="Lu D."/>
            <person name="Zhang T."/>
        </authorList>
    </citation>
    <scope>NUCLEOTIDE SEQUENCE [LARGE SCALE GENOMIC DNA]</scope>
    <source>
        <strain evidence="2 3">N1Y132</strain>
    </source>
</reference>
<comment type="caution">
    <text evidence="2">The sequence shown here is derived from an EMBL/GenBank/DDBJ whole genome shotgun (WGS) entry which is preliminary data.</text>
</comment>
<dbReference type="EMBL" id="JAENRR010000022">
    <property type="protein sequence ID" value="MBK3517798.1"/>
    <property type="molecule type" value="Genomic_DNA"/>
</dbReference>
<evidence type="ECO:0000313" key="3">
    <source>
        <dbReference type="Proteomes" id="UP000605676"/>
    </source>
</evidence>
<name>A0ABS1HKJ2_9BACT</name>
<evidence type="ECO:0000259" key="1">
    <source>
        <dbReference type="Pfam" id="PF13590"/>
    </source>
</evidence>
<organism evidence="2 3">
    <name type="scientific">Carboxylicivirga marina</name>
    <dbReference type="NCBI Taxonomy" id="2800988"/>
    <lineage>
        <taxon>Bacteria</taxon>
        <taxon>Pseudomonadati</taxon>
        <taxon>Bacteroidota</taxon>
        <taxon>Bacteroidia</taxon>
        <taxon>Marinilabiliales</taxon>
        <taxon>Marinilabiliaceae</taxon>
        <taxon>Carboxylicivirga</taxon>
    </lineage>
</organism>
<proteinExistence type="predicted"/>